<accession>A0A919V3Q5</accession>
<keyword evidence="2" id="KW-0812">Transmembrane</keyword>
<protein>
    <submittedName>
        <fullName evidence="3">Uncharacterized protein</fullName>
    </submittedName>
</protein>
<feature type="transmembrane region" description="Helical" evidence="2">
    <location>
        <begin position="472"/>
        <end position="497"/>
    </location>
</feature>
<feature type="transmembrane region" description="Helical" evidence="2">
    <location>
        <begin position="121"/>
        <end position="139"/>
    </location>
</feature>
<dbReference type="RefSeq" id="WP_203992810.1">
    <property type="nucleotide sequence ID" value="NZ_BOOU01000087.1"/>
</dbReference>
<evidence type="ECO:0000256" key="2">
    <source>
        <dbReference type="SAM" id="Phobius"/>
    </source>
</evidence>
<feature type="transmembrane region" description="Helical" evidence="2">
    <location>
        <begin position="185"/>
        <end position="203"/>
    </location>
</feature>
<feature type="transmembrane region" description="Helical" evidence="2">
    <location>
        <begin position="21"/>
        <end position="43"/>
    </location>
</feature>
<dbReference type="EMBL" id="BOOU01000087">
    <property type="protein sequence ID" value="GII81087.1"/>
    <property type="molecule type" value="Genomic_DNA"/>
</dbReference>
<organism evidence="3 4">
    <name type="scientific">Sphaerisporangium rufum</name>
    <dbReference type="NCBI Taxonomy" id="1381558"/>
    <lineage>
        <taxon>Bacteria</taxon>
        <taxon>Bacillati</taxon>
        <taxon>Actinomycetota</taxon>
        <taxon>Actinomycetes</taxon>
        <taxon>Streptosporangiales</taxon>
        <taxon>Streptosporangiaceae</taxon>
        <taxon>Sphaerisporangium</taxon>
    </lineage>
</organism>
<proteinExistence type="predicted"/>
<feature type="region of interest" description="Disordered" evidence="1">
    <location>
        <begin position="548"/>
        <end position="604"/>
    </location>
</feature>
<sequence>MAVPPLHAADLPVPGRSRPRFLLRDILAGTLAVLGLPLAIVTIPNTMSIVAGLLPPELVGDGILRAHGLALPVMLGAVPPAAMVLRRVSPASLLMAGLALLAAADVAGGVAASIWSVGLVRGLHGLGAGLVLPATLAICRRSRGTGGGALVAVWAASLAVSLLAAQALALWPLNGVTSWRVALQPYPLPTGLALALAAVFLVLSRLDGDPAGTPPGSAAGREAGADPADEAAPAMWSARSGRRAGARGRSWRWADGRPGLALAPSAGLAALAVGAVFSQQAEVITGAAVLAVAVLVGTIWAARPWHGAGLLPVVTLPAVGLAVLPAAAQLTYVELAGLGGPGLSAMWRGFAVAMGVASVLALTAARAGRARWPRLLGGGLVAMVLGLCAVRLVVPAASGGPLLAPLVLLAGGAAVAVTVAMRSVPERTAMFGLSLCLPAMLAGILVGAGIQVRWLRAAGRSGAVTSQAMLDGFVGALHVWALAAGFTVVAVLVLSALAAGREGVSALAGLAPPAGPIAPAESAPAAGVRAGRPDVRVAGSAIGDTAPMPCDAAPATEPWPAVPVGGTAAPEAAQRPAVTEPRPGGSGGPGDRRAGRPVEPDPGG</sequence>
<feature type="transmembrane region" description="Helical" evidence="2">
    <location>
        <begin position="309"/>
        <end position="333"/>
    </location>
</feature>
<feature type="transmembrane region" description="Helical" evidence="2">
    <location>
        <begin position="259"/>
        <end position="277"/>
    </location>
</feature>
<feature type="compositionally biased region" description="Low complexity" evidence="1">
    <location>
        <begin position="218"/>
        <end position="239"/>
    </location>
</feature>
<feature type="transmembrane region" description="Helical" evidence="2">
    <location>
        <begin position="375"/>
        <end position="394"/>
    </location>
</feature>
<name>A0A919V3Q5_9ACTN</name>
<feature type="transmembrane region" description="Helical" evidence="2">
    <location>
        <begin position="63"/>
        <end position="85"/>
    </location>
</feature>
<feature type="transmembrane region" description="Helical" evidence="2">
    <location>
        <begin position="431"/>
        <end position="452"/>
    </location>
</feature>
<evidence type="ECO:0000313" key="3">
    <source>
        <dbReference type="EMBL" id="GII81087.1"/>
    </source>
</evidence>
<feature type="region of interest" description="Disordered" evidence="1">
    <location>
        <begin position="212"/>
        <end position="243"/>
    </location>
</feature>
<keyword evidence="2" id="KW-1133">Transmembrane helix</keyword>
<feature type="transmembrane region" description="Helical" evidence="2">
    <location>
        <begin position="151"/>
        <end position="173"/>
    </location>
</feature>
<gene>
    <name evidence="3" type="ORF">Sru01_60690</name>
</gene>
<feature type="transmembrane region" description="Helical" evidence="2">
    <location>
        <begin position="92"/>
        <end position="115"/>
    </location>
</feature>
<keyword evidence="2" id="KW-0472">Membrane</keyword>
<reference evidence="3" key="1">
    <citation type="submission" date="2021-01" db="EMBL/GenBank/DDBJ databases">
        <title>Whole genome shotgun sequence of Sphaerisporangium rufum NBRC 109079.</title>
        <authorList>
            <person name="Komaki H."/>
            <person name="Tamura T."/>
        </authorList>
    </citation>
    <scope>NUCLEOTIDE SEQUENCE</scope>
    <source>
        <strain evidence="3">NBRC 109079</strain>
    </source>
</reference>
<keyword evidence="4" id="KW-1185">Reference proteome</keyword>
<evidence type="ECO:0000256" key="1">
    <source>
        <dbReference type="SAM" id="MobiDB-lite"/>
    </source>
</evidence>
<feature type="compositionally biased region" description="Basic and acidic residues" evidence="1">
    <location>
        <begin position="590"/>
        <end position="604"/>
    </location>
</feature>
<feature type="transmembrane region" description="Helical" evidence="2">
    <location>
        <begin position="400"/>
        <end position="419"/>
    </location>
</feature>
<feature type="transmembrane region" description="Helical" evidence="2">
    <location>
        <begin position="345"/>
        <end position="363"/>
    </location>
</feature>
<feature type="transmembrane region" description="Helical" evidence="2">
    <location>
        <begin position="283"/>
        <end position="302"/>
    </location>
</feature>
<dbReference type="AlphaFoldDB" id="A0A919V3Q5"/>
<evidence type="ECO:0000313" key="4">
    <source>
        <dbReference type="Proteomes" id="UP000655287"/>
    </source>
</evidence>
<comment type="caution">
    <text evidence="3">The sequence shown here is derived from an EMBL/GenBank/DDBJ whole genome shotgun (WGS) entry which is preliminary data.</text>
</comment>
<dbReference type="Proteomes" id="UP000655287">
    <property type="component" value="Unassembled WGS sequence"/>
</dbReference>